<evidence type="ECO:0000256" key="3">
    <source>
        <dbReference type="ARBA" id="ARBA00023015"/>
    </source>
</evidence>
<evidence type="ECO:0000256" key="1">
    <source>
        <dbReference type="ARBA" id="ARBA00011764"/>
    </source>
</evidence>
<keyword evidence="3" id="KW-0805">Transcription regulation</keyword>
<dbReference type="EMBL" id="OV170228">
    <property type="protein sequence ID" value="CAH0730343.1"/>
    <property type="molecule type" value="Genomic_DNA"/>
</dbReference>
<evidence type="ECO:0000313" key="9">
    <source>
        <dbReference type="Proteomes" id="UP000838878"/>
    </source>
</evidence>
<protein>
    <recommendedName>
        <fullName evidence="2">Regulatory protein zeste</fullName>
    </recommendedName>
</protein>
<evidence type="ECO:0000256" key="4">
    <source>
        <dbReference type="ARBA" id="ARBA00023163"/>
    </source>
</evidence>
<sequence>MLLLSKVYILVPVLVTAIEQCNLNVLVTAADKVGSFEFKIPTENSKKYSKKPLNKRIELKTAKMRASSSQYQLLVNFMERNADIGKFETDLSSDKWGELTRKLNVETTGEQKTVVAWKKVWKNLKKNAKRKSARINKSVSVGATQCRPSLSELEQRVMSVLRPLGAARLSTAPKIKVEVPEVQMANPVEELISSNCSPSYDTVQSHYSTMPQTQNSDVQSRLQNNDVSGKLIKIELPLSPIASEMQIVPFNPKTEKENIRATNPNCPARQASRRRRYCPYTRQAPPPLMCETVWNENRHLGQFNEYLRLWSWQLRQNERFLNIYRNKY</sequence>
<dbReference type="OrthoDB" id="6925002at2759"/>
<feature type="non-terminal residue" evidence="8">
    <location>
        <position position="328"/>
    </location>
</feature>
<evidence type="ECO:0000256" key="6">
    <source>
        <dbReference type="SAM" id="SignalP"/>
    </source>
</evidence>
<keyword evidence="6" id="KW-0732">Signal</keyword>
<dbReference type="AlphaFoldDB" id="A0A8J9VUI1"/>
<comment type="function">
    <text evidence="5">Involved in transvection phenomena (= synapsis-dependent gene expression), where the synaptic pairing of chromosomes carrying genes with which zeste interacts influences the expression of these genes. Zeste binds to DNA and stimulates transcription from a nearby promoter.</text>
</comment>
<name>A0A8J9VUI1_9NEOP</name>
<keyword evidence="9" id="KW-1185">Reference proteome</keyword>
<accession>A0A8J9VUI1</accession>
<dbReference type="Proteomes" id="UP000838878">
    <property type="component" value="Chromosome 8"/>
</dbReference>
<feature type="signal peptide" evidence="6">
    <location>
        <begin position="1"/>
        <end position="17"/>
    </location>
</feature>
<proteinExistence type="predicted"/>
<gene>
    <name evidence="8" type="ORF">BINO364_LOCUS15338</name>
</gene>
<reference evidence="8" key="1">
    <citation type="submission" date="2021-12" db="EMBL/GenBank/DDBJ databases">
        <authorList>
            <person name="Martin H S."/>
        </authorList>
    </citation>
    <scope>NUCLEOTIDE SEQUENCE</scope>
</reference>
<evidence type="ECO:0000313" key="8">
    <source>
        <dbReference type="EMBL" id="CAH0730343.1"/>
    </source>
</evidence>
<dbReference type="Pfam" id="PF13873">
    <property type="entry name" value="Myb_DNA-bind_5"/>
    <property type="match status" value="1"/>
</dbReference>
<feature type="chain" id="PRO_5035465187" description="Regulatory protein zeste" evidence="6">
    <location>
        <begin position="18"/>
        <end position="328"/>
    </location>
</feature>
<evidence type="ECO:0000259" key="7">
    <source>
        <dbReference type="Pfam" id="PF13873"/>
    </source>
</evidence>
<comment type="subunit">
    <text evidence="1">Self-associates forming complexes of several hundred monomers.</text>
</comment>
<feature type="domain" description="Myb/SANT-like DNA-binding" evidence="7">
    <location>
        <begin position="63"/>
        <end position="133"/>
    </location>
</feature>
<evidence type="ECO:0000256" key="2">
    <source>
        <dbReference type="ARBA" id="ARBA00016807"/>
    </source>
</evidence>
<organism evidence="8 9">
    <name type="scientific">Brenthis ino</name>
    <name type="common">lesser marbled fritillary</name>
    <dbReference type="NCBI Taxonomy" id="405034"/>
    <lineage>
        <taxon>Eukaryota</taxon>
        <taxon>Metazoa</taxon>
        <taxon>Ecdysozoa</taxon>
        <taxon>Arthropoda</taxon>
        <taxon>Hexapoda</taxon>
        <taxon>Insecta</taxon>
        <taxon>Pterygota</taxon>
        <taxon>Neoptera</taxon>
        <taxon>Endopterygota</taxon>
        <taxon>Lepidoptera</taxon>
        <taxon>Glossata</taxon>
        <taxon>Ditrysia</taxon>
        <taxon>Papilionoidea</taxon>
        <taxon>Nymphalidae</taxon>
        <taxon>Heliconiinae</taxon>
        <taxon>Argynnini</taxon>
        <taxon>Brenthis</taxon>
    </lineage>
</organism>
<dbReference type="InterPro" id="IPR028002">
    <property type="entry name" value="Myb_DNA-bind_5"/>
</dbReference>
<evidence type="ECO:0000256" key="5">
    <source>
        <dbReference type="ARBA" id="ARBA00025466"/>
    </source>
</evidence>
<keyword evidence="4" id="KW-0804">Transcription</keyword>